<dbReference type="PROSITE" id="PS50011">
    <property type="entry name" value="PROTEIN_KINASE_DOM"/>
    <property type="match status" value="1"/>
</dbReference>
<evidence type="ECO:0000256" key="3">
    <source>
        <dbReference type="ARBA" id="ARBA00022679"/>
    </source>
</evidence>
<evidence type="ECO:0000256" key="8">
    <source>
        <dbReference type="SAM" id="MobiDB-lite"/>
    </source>
</evidence>
<dbReference type="SMART" id="SM00220">
    <property type="entry name" value="S_TKc"/>
    <property type="match status" value="1"/>
</dbReference>
<evidence type="ECO:0000256" key="6">
    <source>
        <dbReference type="ARBA" id="ARBA00022840"/>
    </source>
</evidence>
<feature type="domain" description="Protein kinase" evidence="9">
    <location>
        <begin position="51"/>
        <end position="306"/>
    </location>
</feature>
<dbReference type="GO" id="GO:0005737">
    <property type="term" value="C:cytoplasm"/>
    <property type="evidence" value="ECO:0007669"/>
    <property type="project" value="TreeGrafter"/>
</dbReference>
<dbReference type="InterPro" id="IPR000719">
    <property type="entry name" value="Prot_kinase_dom"/>
</dbReference>
<sequence>MPFMTYLTRHHHQQNTKAMHNSNHHDTHTKHGKGMHIPSSSQHKRREVGEYILGKTIGRGASGRVKIGIHRHTGEQVAIKVISRSQLATSSTMARCVQRELAVLQLLHHPHLVDLRQVLQDASNVYFVMEYVEGGELFQVLSEQGRLSEPDARHLFRQLTTALAWCHAHHICHRDLKPENILLDKDHKTLKIADFGMATIQSPDELLNTSCGSPHYASPEIVRGKRYHGPATDVWSCGVILYAMITGHLPFDDDNVGRLLAKIKLGRFLPLPAHVSREARDLIKSMLVVDPAKRITLDAVLAHPWLTNKSYLGTDLRFPDALPLYHKTHNPLQDHDLRRPIVNDALDLDGRIWETLKVLWRRSSQEDLLQALTSDRPNVPKLTCRLLQQRAWRQEHGFPTAPKSSLPPLSEDNGSSIAPMTPPLTPLCSNVEYSSHCLPTTTRDSTVDTMSCGRTVVDMPPTPKSIHAFDLDLSWHSEIQLQNVDACKKRRFSKQVIEEKQQQQQQRHRASIATTAAAVDDLTSRLADPMVARYTHASPTLLAAPAHAAQQQLLLQHQRHHHQRPASSLLRKPKENEEGFIASFSNWLSTTWDRCMDHMSSKPQRPLVIERPAKHECEAAGKMHQIFEEHFNGKLSGRVYPNGLIVWSGSIGVGMHEGQQQQEETSLHFLCRITQLPPTTTDTRSDQVRISFTLAKGDEKCMAAAVDQLLQIWDDYEYDAKSVAITNGWLKQ</sequence>
<evidence type="ECO:0000256" key="1">
    <source>
        <dbReference type="ARBA" id="ARBA00010791"/>
    </source>
</evidence>
<dbReference type="InterPro" id="IPR011009">
    <property type="entry name" value="Kinase-like_dom_sf"/>
</dbReference>
<evidence type="ECO:0000256" key="4">
    <source>
        <dbReference type="ARBA" id="ARBA00022741"/>
    </source>
</evidence>
<accession>A0A068RL50</accession>
<dbReference type="SUPFAM" id="SSF56112">
    <property type="entry name" value="Protein kinase-like (PK-like)"/>
    <property type="match status" value="1"/>
</dbReference>
<comment type="caution">
    <text evidence="10">The sequence shown here is derived from an EMBL/GenBank/DDBJ whole genome shotgun (WGS) entry which is preliminary data.</text>
</comment>
<organism evidence="10 11">
    <name type="scientific">Lichtheimia corymbifera JMRC:FSU:9682</name>
    <dbReference type="NCBI Taxonomy" id="1263082"/>
    <lineage>
        <taxon>Eukaryota</taxon>
        <taxon>Fungi</taxon>
        <taxon>Fungi incertae sedis</taxon>
        <taxon>Mucoromycota</taxon>
        <taxon>Mucoromycotina</taxon>
        <taxon>Mucoromycetes</taxon>
        <taxon>Mucorales</taxon>
        <taxon>Lichtheimiaceae</taxon>
        <taxon>Lichtheimia</taxon>
    </lineage>
</organism>
<dbReference type="InterPro" id="IPR008271">
    <property type="entry name" value="Ser/Thr_kinase_AS"/>
</dbReference>
<gene>
    <name evidence="10" type="ORF">LCOR_02147.1</name>
</gene>
<evidence type="ECO:0000313" key="11">
    <source>
        <dbReference type="Proteomes" id="UP000027586"/>
    </source>
</evidence>
<comment type="similarity">
    <text evidence="1">Belongs to the protein kinase superfamily. CAMK Ser/Thr protein kinase family. NIM1 subfamily.</text>
</comment>
<dbReference type="STRING" id="1263082.A0A068RL50"/>
<dbReference type="PROSITE" id="PS00108">
    <property type="entry name" value="PROTEIN_KINASE_ST"/>
    <property type="match status" value="1"/>
</dbReference>
<dbReference type="PANTHER" id="PTHR24346">
    <property type="entry name" value="MAP/MICROTUBULE AFFINITY-REGULATING KINASE"/>
    <property type="match status" value="1"/>
</dbReference>
<evidence type="ECO:0000256" key="2">
    <source>
        <dbReference type="ARBA" id="ARBA00022527"/>
    </source>
</evidence>
<keyword evidence="4 7" id="KW-0547">Nucleotide-binding</keyword>
<evidence type="ECO:0000256" key="5">
    <source>
        <dbReference type="ARBA" id="ARBA00022777"/>
    </source>
</evidence>
<dbReference type="Pfam" id="PF00069">
    <property type="entry name" value="Pkinase"/>
    <property type="match status" value="1"/>
</dbReference>
<dbReference type="PROSITE" id="PS00107">
    <property type="entry name" value="PROTEIN_KINASE_ATP"/>
    <property type="match status" value="1"/>
</dbReference>
<protein>
    <submittedName>
        <fullName evidence="10">Gin4 autophosphorylated kinase</fullName>
    </submittedName>
</protein>
<keyword evidence="11" id="KW-1185">Reference proteome</keyword>
<dbReference type="Proteomes" id="UP000027586">
    <property type="component" value="Unassembled WGS sequence"/>
</dbReference>
<dbReference type="OrthoDB" id="504170at2759"/>
<keyword evidence="2" id="KW-0723">Serine/threonine-protein kinase</keyword>
<dbReference type="Gene3D" id="1.10.510.10">
    <property type="entry name" value="Transferase(Phosphotransferase) domain 1"/>
    <property type="match status" value="1"/>
</dbReference>
<dbReference type="PANTHER" id="PTHR24346:SF82">
    <property type="entry name" value="KP78A-RELATED"/>
    <property type="match status" value="1"/>
</dbReference>
<dbReference type="GO" id="GO:0035556">
    <property type="term" value="P:intracellular signal transduction"/>
    <property type="evidence" value="ECO:0007669"/>
    <property type="project" value="TreeGrafter"/>
</dbReference>
<keyword evidence="5 10" id="KW-0418">Kinase</keyword>
<dbReference type="VEuPathDB" id="FungiDB:LCOR_02147.1"/>
<feature type="region of interest" description="Disordered" evidence="8">
    <location>
        <begin position="14"/>
        <end position="44"/>
    </location>
</feature>
<proteinExistence type="inferred from homology"/>
<dbReference type="GO" id="GO:0005524">
    <property type="term" value="F:ATP binding"/>
    <property type="evidence" value="ECO:0007669"/>
    <property type="project" value="UniProtKB-UniRule"/>
</dbReference>
<feature type="binding site" evidence="7">
    <location>
        <position position="80"/>
    </location>
    <ligand>
        <name>ATP</name>
        <dbReference type="ChEBI" id="CHEBI:30616"/>
    </ligand>
</feature>
<dbReference type="GO" id="GO:0004674">
    <property type="term" value="F:protein serine/threonine kinase activity"/>
    <property type="evidence" value="ECO:0007669"/>
    <property type="project" value="UniProtKB-KW"/>
</dbReference>
<evidence type="ECO:0000313" key="10">
    <source>
        <dbReference type="EMBL" id="CDH50435.1"/>
    </source>
</evidence>
<name>A0A068RL50_9FUNG</name>
<keyword evidence="6 7" id="KW-0067">ATP-binding</keyword>
<reference evidence="10" key="1">
    <citation type="submission" date="2013-08" db="EMBL/GenBank/DDBJ databases">
        <title>Gene expansion shapes genome architecture in the human pathogen Lichtheimia corymbifera: an evolutionary genomics analysis in the ancient terrestrial Mucorales (Mucoromycotina).</title>
        <authorList>
            <person name="Schwartze V.U."/>
            <person name="Winter S."/>
            <person name="Shelest E."/>
            <person name="Marcet-Houben M."/>
            <person name="Horn F."/>
            <person name="Wehner S."/>
            <person name="Hoffmann K."/>
            <person name="Riege K."/>
            <person name="Sammeth M."/>
            <person name="Nowrousian M."/>
            <person name="Valiante V."/>
            <person name="Linde J."/>
            <person name="Jacobsen I.D."/>
            <person name="Marz M."/>
            <person name="Brakhage A.A."/>
            <person name="Gabaldon T."/>
            <person name="Bocker S."/>
            <person name="Voigt K."/>
        </authorList>
    </citation>
    <scope>NUCLEOTIDE SEQUENCE [LARGE SCALE GENOMIC DNA]</scope>
    <source>
        <strain evidence="10">FSU 9682</strain>
    </source>
</reference>
<dbReference type="FunFam" id="3.30.200.20:FF:000003">
    <property type="entry name" value="Non-specific serine/threonine protein kinase"/>
    <property type="match status" value="1"/>
</dbReference>
<dbReference type="InterPro" id="IPR017441">
    <property type="entry name" value="Protein_kinase_ATP_BS"/>
</dbReference>
<dbReference type="FunFam" id="1.10.510.10:FF:000571">
    <property type="entry name" value="Maternal embryonic leucine zipper kinase"/>
    <property type="match status" value="1"/>
</dbReference>
<keyword evidence="3" id="KW-0808">Transferase</keyword>
<evidence type="ECO:0000256" key="7">
    <source>
        <dbReference type="PROSITE-ProRule" id="PRU10141"/>
    </source>
</evidence>
<evidence type="ECO:0000259" key="9">
    <source>
        <dbReference type="PROSITE" id="PS50011"/>
    </source>
</evidence>
<dbReference type="AlphaFoldDB" id="A0A068RL50"/>
<dbReference type="EMBL" id="CBTN010000006">
    <property type="protein sequence ID" value="CDH50435.1"/>
    <property type="molecule type" value="Genomic_DNA"/>
</dbReference>